<sequence length="67" mass="7870">MTWMSGEKKKVCFRKFLFSDLHSCGSRILPTPIELKLKTTLPGTYVLQVRFQFRYLLVTNPCFARVQ</sequence>
<gene>
    <name evidence="1" type="ordered locus">MTR_1g071290</name>
</gene>
<accession>G7ICR5</accession>
<evidence type="ECO:0000313" key="2">
    <source>
        <dbReference type="EnsemblPlants" id="AES60823"/>
    </source>
</evidence>
<proteinExistence type="predicted"/>
<dbReference type="HOGENOM" id="CLU_2816189_0_0_1"/>
<organism evidence="1 3">
    <name type="scientific">Medicago truncatula</name>
    <name type="common">Barrel medic</name>
    <name type="synonym">Medicago tribuloides</name>
    <dbReference type="NCBI Taxonomy" id="3880"/>
    <lineage>
        <taxon>Eukaryota</taxon>
        <taxon>Viridiplantae</taxon>
        <taxon>Streptophyta</taxon>
        <taxon>Embryophyta</taxon>
        <taxon>Tracheophyta</taxon>
        <taxon>Spermatophyta</taxon>
        <taxon>Magnoliopsida</taxon>
        <taxon>eudicotyledons</taxon>
        <taxon>Gunneridae</taxon>
        <taxon>Pentapetalae</taxon>
        <taxon>rosids</taxon>
        <taxon>fabids</taxon>
        <taxon>Fabales</taxon>
        <taxon>Fabaceae</taxon>
        <taxon>Papilionoideae</taxon>
        <taxon>50 kb inversion clade</taxon>
        <taxon>NPAAA clade</taxon>
        <taxon>Hologalegina</taxon>
        <taxon>IRL clade</taxon>
        <taxon>Trifolieae</taxon>
        <taxon>Medicago</taxon>
    </lineage>
</organism>
<name>G7ICR5_MEDTR</name>
<dbReference type="PaxDb" id="3880-AES60823"/>
<protein>
    <submittedName>
        <fullName evidence="1">DUF1767 domain protein</fullName>
    </submittedName>
</protein>
<keyword evidence="3" id="KW-1185">Reference proteome</keyword>
<reference evidence="1 3" key="2">
    <citation type="journal article" date="2014" name="BMC Genomics">
        <title>An improved genome release (version Mt4.0) for the model legume Medicago truncatula.</title>
        <authorList>
            <person name="Tang H."/>
            <person name="Krishnakumar V."/>
            <person name="Bidwell S."/>
            <person name="Rosen B."/>
            <person name="Chan A."/>
            <person name="Zhou S."/>
            <person name="Gentzbittel L."/>
            <person name="Childs K.L."/>
            <person name="Yandell M."/>
            <person name="Gundlach H."/>
            <person name="Mayer K.F."/>
            <person name="Schwartz D.C."/>
            <person name="Town C.D."/>
        </authorList>
    </citation>
    <scope>GENOME REANNOTATION</scope>
    <source>
        <strain evidence="2 3">cv. Jemalong A17</strain>
    </source>
</reference>
<reference evidence="2" key="3">
    <citation type="submission" date="2015-04" db="UniProtKB">
        <authorList>
            <consortium name="EnsemblPlants"/>
        </authorList>
    </citation>
    <scope>IDENTIFICATION</scope>
    <source>
        <strain evidence="2">cv. Jemalong A17</strain>
    </source>
</reference>
<evidence type="ECO:0000313" key="3">
    <source>
        <dbReference type="Proteomes" id="UP000002051"/>
    </source>
</evidence>
<dbReference type="AlphaFoldDB" id="G7ICR5"/>
<reference evidence="1 3" key="1">
    <citation type="journal article" date="2011" name="Nature">
        <title>The Medicago genome provides insight into the evolution of rhizobial symbioses.</title>
        <authorList>
            <person name="Young N.D."/>
            <person name="Debelle F."/>
            <person name="Oldroyd G.E."/>
            <person name="Geurts R."/>
            <person name="Cannon S.B."/>
            <person name="Udvardi M.K."/>
            <person name="Benedito V.A."/>
            <person name="Mayer K.F."/>
            <person name="Gouzy J."/>
            <person name="Schoof H."/>
            <person name="Van de Peer Y."/>
            <person name="Proost S."/>
            <person name="Cook D.R."/>
            <person name="Meyers B.C."/>
            <person name="Spannagl M."/>
            <person name="Cheung F."/>
            <person name="De Mita S."/>
            <person name="Krishnakumar V."/>
            <person name="Gundlach H."/>
            <person name="Zhou S."/>
            <person name="Mudge J."/>
            <person name="Bharti A.K."/>
            <person name="Murray J.D."/>
            <person name="Naoumkina M.A."/>
            <person name="Rosen B."/>
            <person name="Silverstein K.A."/>
            <person name="Tang H."/>
            <person name="Rombauts S."/>
            <person name="Zhao P.X."/>
            <person name="Zhou P."/>
            <person name="Barbe V."/>
            <person name="Bardou P."/>
            <person name="Bechner M."/>
            <person name="Bellec A."/>
            <person name="Berger A."/>
            <person name="Berges H."/>
            <person name="Bidwell S."/>
            <person name="Bisseling T."/>
            <person name="Choisne N."/>
            <person name="Couloux A."/>
            <person name="Denny R."/>
            <person name="Deshpande S."/>
            <person name="Dai X."/>
            <person name="Doyle J.J."/>
            <person name="Dudez A.M."/>
            <person name="Farmer A.D."/>
            <person name="Fouteau S."/>
            <person name="Franken C."/>
            <person name="Gibelin C."/>
            <person name="Gish J."/>
            <person name="Goldstein S."/>
            <person name="Gonzalez A.J."/>
            <person name="Green P.J."/>
            <person name="Hallab A."/>
            <person name="Hartog M."/>
            <person name="Hua A."/>
            <person name="Humphray S.J."/>
            <person name="Jeong D.H."/>
            <person name="Jing Y."/>
            <person name="Jocker A."/>
            <person name="Kenton S.M."/>
            <person name="Kim D.J."/>
            <person name="Klee K."/>
            <person name="Lai H."/>
            <person name="Lang C."/>
            <person name="Lin S."/>
            <person name="Macmil S.L."/>
            <person name="Magdelenat G."/>
            <person name="Matthews L."/>
            <person name="McCorrison J."/>
            <person name="Monaghan E.L."/>
            <person name="Mun J.H."/>
            <person name="Najar F.Z."/>
            <person name="Nicholson C."/>
            <person name="Noirot C."/>
            <person name="O'Bleness M."/>
            <person name="Paule C.R."/>
            <person name="Poulain J."/>
            <person name="Prion F."/>
            <person name="Qin B."/>
            <person name="Qu C."/>
            <person name="Retzel E.F."/>
            <person name="Riddle C."/>
            <person name="Sallet E."/>
            <person name="Samain S."/>
            <person name="Samson N."/>
            <person name="Sanders I."/>
            <person name="Saurat O."/>
            <person name="Scarpelli C."/>
            <person name="Schiex T."/>
            <person name="Segurens B."/>
            <person name="Severin A.J."/>
            <person name="Sherrier D.J."/>
            <person name="Shi R."/>
            <person name="Sims S."/>
            <person name="Singer S.R."/>
            <person name="Sinharoy S."/>
            <person name="Sterck L."/>
            <person name="Viollet A."/>
            <person name="Wang B.B."/>
            <person name="Wang K."/>
            <person name="Wang M."/>
            <person name="Wang X."/>
            <person name="Warfsmann J."/>
            <person name="Weissenbach J."/>
            <person name="White D.D."/>
            <person name="White J.D."/>
            <person name="Wiley G.B."/>
            <person name="Wincker P."/>
            <person name="Xing Y."/>
            <person name="Yang L."/>
            <person name="Yao Z."/>
            <person name="Ying F."/>
            <person name="Zhai J."/>
            <person name="Zhou L."/>
            <person name="Zuber A."/>
            <person name="Denarie J."/>
            <person name="Dixon R.A."/>
            <person name="May G.D."/>
            <person name="Schwartz D.C."/>
            <person name="Rogers J."/>
            <person name="Quetier F."/>
            <person name="Town C.D."/>
            <person name="Roe B.A."/>
        </authorList>
    </citation>
    <scope>NUCLEOTIDE SEQUENCE [LARGE SCALE GENOMIC DNA]</scope>
    <source>
        <strain evidence="1">A17</strain>
        <strain evidence="2 3">cv. Jemalong A17</strain>
    </source>
</reference>
<evidence type="ECO:0000313" key="1">
    <source>
        <dbReference type="EMBL" id="AES60823.1"/>
    </source>
</evidence>
<dbReference type="Proteomes" id="UP000002051">
    <property type="component" value="Unassembled WGS sequence"/>
</dbReference>
<dbReference type="EMBL" id="CM001217">
    <property type="protein sequence ID" value="AES60823.1"/>
    <property type="molecule type" value="Genomic_DNA"/>
</dbReference>
<dbReference type="EnsemblPlants" id="AES60823">
    <property type="protein sequence ID" value="AES60823"/>
    <property type="gene ID" value="MTR_1g071290"/>
</dbReference>